<keyword evidence="4" id="KW-0566">Pantothenate biosynthesis</keyword>
<proteinExistence type="inferred from homology"/>
<dbReference type="RefSeq" id="WP_114002714.1">
    <property type="nucleotide sequence ID" value="NZ_PSQG01000025.1"/>
</dbReference>
<dbReference type="SUPFAM" id="SSF48179">
    <property type="entry name" value="6-phosphogluconate dehydrogenase C-terminal domain-like"/>
    <property type="match status" value="1"/>
</dbReference>
<dbReference type="Gene3D" id="3.40.50.720">
    <property type="entry name" value="NAD(P)-binding Rossmann-like Domain"/>
    <property type="match status" value="1"/>
</dbReference>
<name>A0A367FUU1_9FIRM</name>
<comment type="similarity">
    <text evidence="1 4">Belongs to the ketopantoate reductase family.</text>
</comment>
<dbReference type="InterPro" id="IPR013328">
    <property type="entry name" value="6PGD_dom2"/>
</dbReference>
<evidence type="ECO:0000259" key="5">
    <source>
        <dbReference type="Pfam" id="PF02558"/>
    </source>
</evidence>
<dbReference type="UniPathway" id="UPA00028">
    <property type="reaction ID" value="UER00004"/>
</dbReference>
<evidence type="ECO:0000256" key="3">
    <source>
        <dbReference type="ARBA" id="ARBA00023002"/>
    </source>
</evidence>
<comment type="catalytic activity">
    <reaction evidence="4">
        <text>(R)-pantoate + NADP(+) = 2-dehydropantoate + NADPH + H(+)</text>
        <dbReference type="Rhea" id="RHEA:16233"/>
        <dbReference type="ChEBI" id="CHEBI:11561"/>
        <dbReference type="ChEBI" id="CHEBI:15378"/>
        <dbReference type="ChEBI" id="CHEBI:15980"/>
        <dbReference type="ChEBI" id="CHEBI:57783"/>
        <dbReference type="ChEBI" id="CHEBI:58349"/>
        <dbReference type="EC" id="1.1.1.169"/>
    </reaction>
</comment>
<evidence type="ECO:0000256" key="1">
    <source>
        <dbReference type="ARBA" id="ARBA00007870"/>
    </source>
</evidence>
<dbReference type="InterPro" id="IPR003710">
    <property type="entry name" value="ApbA"/>
</dbReference>
<organism evidence="7 8">
    <name type="scientific">Blautia obeum</name>
    <dbReference type="NCBI Taxonomy" id="40520"/>
    <lineage>
        <taxon>Bacteria</taxon>
        <taxon>Bacillati</taxon>
        <taxon>Bacillota</taxon>
        <taxon>Clostridia</taxon>
        <taxon>Lachnospirales</taxon>
        <taxon>Lachnospiraceae</taxon>
        <taxon>Blautia</taxon>
    </lineage>
</organism>
<dbReference type="InterPro" id="IPR051402">
    <property type="entry name" value="KPR-Related"/>
</dbReference>
<dbReference type="Pfam" id="PF08546">
    <property type="entry name" value="ApbA_C"/>
    <property type="match status" value="1"/>
</dbReference>
<dbReference type="AlphaFoldDB" id="A0A367FUU1"/>
<dbReference type="NCBIfam" id="TIGR00745">
    <property type="entry name" value="apbA_panE"/>
    <property type="match status" value="1"/>
</dbReference>
<reference evidence="7 8" key="1">
    <citation type="submission" date="2018-02" db="EMBL/GenBank/DDBJ databases">
        <title>Complete genome sequencing of Faecalibacterium prausnitzii strains isolated from the human gut.</title>
        <authorList>
            <person name="Fitzgerald B.C."/>
            <person name="Shkoporov A.N."/>
            <person name="Ross P.R."/>
            <person name="Hill C."/>
        </authorList>
    </citation>
    <scope>NUCLEOTIDE SEQUENCE [LARGE SCALE GENOMIC DNA]</scope>
    <source>
        <strain evidence="7 8">APC942/31-1</strain>
    </source>
</reference>
<dbReference type="InterPro" id="IPR036291">
    <property type="entry name" value="NAD(P)-bd_dom_sf"/>
</dbReference>
<evidence type="ECO:0000256" key="4">
    <source>
        <dbReference type="RuleBase" id="RU362068"/>
    </source>
</evidence>
<dbReference type="InterPro" id="IPR013752">
    <property type="entry name" value="KPA_reductase"/>
</dbReference>
<dbReference type="Pfam" id="PF02558">
    <property type="entry name" value="ApbA"/>
    <property type="match status" value="1"/>
</dbReference>
<dbReference type="PANTHER" id="PTHR21708">
    <property type="entry name" value="PROBABLE 2-DEHYDROPANTOATE 2-REDUCTASE"/>
    <property type="match status" value="1"/>
</dbReference>
<evidence type="ECO:0000313" key="7">
    <source>
        <dbReference type="EMBL" id="RCH42217.1"/>
    </source>
</evidence>
<keyword evidence="2 4" id="KW-0521">NADP</keyword>
<dbReference type="Gene3D" id="1.10.1040.10">
    <property type="entry name" value="N-(1-d-carboxylethyl)-l-norvaline Dehydrogenase, domain 2"/>
    <property type="match status" value="1"/>
</dbReference>
<comment type="caution">
    <text evidence="7">The sequence shown here is derived from an EMBL/GenBank/DDBJ whole genome shotgun (WGS) entry which is preliminary data.</text>
</comment>
<comment type="function">
    <text evidence="4">Catalyzes the NADPH-dependent reduction of ketopantoate into pantoic acid.</text>
</comment>
<dbReference type="InterPro" id="IPR013332">
    <property type="entry name" value="KPR_N"/>
</dbReference>
<evidence type="ECO:0000259" key="6">
    <source>
        <dbReference type="Pfam" id="PF08546"/>
    </source>
</evidence>
<protein>
    <recommendedName>
        <fullName evidence="4">2-dehydropantoate 2-reductase</fullName>
        <ecNumber evidence="4">1.1.1.169</ecNumber>
    </recommendedName>
    <alternativeName>
        <fullName evidence="4">Ketopantoate reductase</fullName>
    </alternativeName>
</protein>
<accession>A0A367FUU1</accession>
<dbReference type="EC" id="1.1.1.169" evidence="4"/>
<dbReference type="GO" id="GO:0005737">
    <property type="term" value="C:cytoplasm"/>
    <property type="evidence" value="ECO:0007669"/>
    <property type="project" value="TreeGrafter"/>
</dbReference>
<feature type="domain" description="Ketopantoate reductase C-terminal" evidence="6">
    <location>
        <begin position="185"/>
        <end position="307"/>
    </location>
</feature>
<dbReference type="GO" id="GO:0008677">
    <property type="term" value="F:2-dehydropantoate 2-reductase activity"/>
    <property type="evidence" value="ECO:0007669"/>
    <property type="project" value="UniProtKB-EC"/>
</dbReference>
<evidence type="ECO:0000256" key="2">
    <source>
        <dbReference type="ARBA" id="ARBA00022857"/>
    </source>
</evidence>
<gene>
    <name evidence="7" type="ORF">C4886_14970</name>
</gene>
<dbReference type="InterPro" id="IPR008927">
    <property type="entry name" value="6-PGluconate_DH-like_C_sf"/>
</dbReference>
<dbReference type="SUPFAM" id="SSF51735">
    <property type="entry name" value="NAD(P)-binding Rossmann-fold domains"/>
    <property type="match status" value="1"/>
</dbReference>
<evidence type="ECO:0000313" key="8">
    <source>
        <dbReference type="Proteomes" id="UP000253208"/>
    </source>
</evidence>
<feature type="domain" description="Ketopantoate reductase N-terminal" evidence="5">
    <location>
        <begin position="8"/>
        <end position="146"/>
    </location>
</feature>
<keyword evidence="3 4" id="KW-0560">Oxidoreductase</keyword>
<comment type="pathway">
    <text evidence="4">Cofactor biosynthesis; (R)-pantothenate biosynthesis; (R)-pantoate from 3-methyl-2-oxobutanoate: step 2/2.</text>
</comment>
<dbReference type="PANTHER" id="PTHR21708:SF26">
    <property type="entry name" value="2-DEHYDROPANTOATE 2-REDUCTASE"/>
    <property type="match status" value="1"/>
</dbReference>
<dbReference type="Proteomes" id="UP000253208">
    <property type="component" value="Unassembled WGS sequence"/>
</dbReference>
<dbReference type="EMBL" id="PSQG01000025">
    <property type="protein sequence ID" value="RCH42217.1"/>
    <property type="molecule type" value="Genomic_DNA"/>
</dbReference>
<sequence>MNTEEKKIAVIGIGGVGGYIAGLLAKAYPHVTMVARGARAESIRKKGLVLHSDYKGEIVAKPERVVPIQDMGQQDYIFICVKNYSLAEVCESIRDMVTDDTVIIPVMNGVDPGENIRRLVGKGTVVDSLIYTVAFANEDFSISQQDTFTWLCIGIKDADERQQKKVAEVAGILKGADIDYKDQGDIEVEIWRKYILNCAFNVMTAFYDNTIGELRRDPVKAQQYEKLVWEAASVGQAKGVALTDEHINEVIHKFRHVHADNATSSLQRDFRIRRKQTELETFSGYIVKEAKRLGVSIPLSEKIYQGLIEIAEKF</sequence>
<dbReference type="GO" id="GO:0015940">
    <property type="term" value="P:pantothenate biosynthetic process"/>
    <property type="evidence" value="ECO:0007669"/>
    <property type="project" value="UniProtKB-UniPathway"/>
</dbReference>